<dbReference type="SUPFAM" id="SSF55961">
    <property type="entry name" value="Bet v1-like"/>
    <property type="match status" value="1"/>
</dbReference>
<evidence type="ECO:0000313" key="3">
    <source>
        <dbReference type="EMBL" id="QBX54711.1"/>
    </source>
</evidence>
<dbReference type="InterPro" id="IPR023393">
    <property type="entry name" value="START-like_dom_sf"/>
</dbReference>
<evidence type="ECO:0000313" key="4">
    <source>
        <dbReference type="Proteomes" id="UP000294853"/>
    </source>
</evidence>
<dbReference type="Gene3D" id="3.30.530.20">
    <property type="match status" value="1"/>
</dbReference>
<organism evidence="3 4">
    <name type="scientific">Nocardioides seonyuensis</name>
    <dbReference type="NCBI Taxonomy" id="2518371"/>
    <lineage>
        <taxon>Bacteria</taxon>
        <taxon>Bacillati</taxon>
        <taxon>Actinomycetota</taxon>
        <taxon>Actinomycetes</taxon>
        <taxon>Propionibacteriales</taxon>
        <taxon>Nocardioidaceae</taxon>
        <taxon>Nocardioides</taxon>
    </lineage>
</organism>
<evidence type="ECO:0000259" key="2">
    <source>
        <dbReference type="Pfam" id="PF08327"/>
    </source>
</evidence>
<dbReference type="OrthoDB" id="5185819at2"/>
<dbReference type="Proteomes" id="UP000294853">
    <property type="component" value="Chromosome"/>
</dbReference>
<evidence type="ECO:0000256" key="1">
    <source>
        <dbReference type="ARBA" id="ARBA00006817"/>
    </source>
</evidence>
<accession>A0A4P7IG70</accession>
<reference evidence="3 4" key="1">
    <citation type="submission" date="2019-03" db="EMBL/GenBank/DDBJ databases">
        <title>Three New Species of Nocardioides, Nocardioides euryhalodurans sp. nov., Nocardioides seonyuensis sp. nov. and Nocardioides eburneoflavus sp. nov. Iolated from Soil.</title>
        <authorList>
            <person name="Roh S.G."/>
            <person name="Lee C."/>
            <person name="Kim M.-K."/>
            <person name="Kim S.B."/>
        </authorList>
    </citation>
    <scope>NUCLEOTIDE SEQUENCE [LARGE SCALE GENOMIC DNA]</scope>
    <source>
        <strain evidence="3 4">MMS17-SY207-3</strain>
    </source>
</reference>
<dbReference type="KEGG" id="nsn:EXE58_04015"/>
<feature type="domain" description="Activator of Hsp90 ATPase homologue 1/2-like C-terminal" evidence="2">
    <location>
        <begin position="38"/>
        <end position="170"/>
    </location>
</feature>
<dbReference type="Pfam" id="PF08327">
    <property type="entry name" value="AHSA1"/>
    <property type="match status" value="1"/>
</dbReference>
<dbReference type="RefSeq" id="WP_135266683.1">
    <property type="nucleotide sequence ID" value="NZ_CP038436.1"/>
</dbReference>
<dbReference type="EMBL" id="CP038436">
    <property type="protein sequence ID" value="QBX54711.1"/>
    <property type="molecule type" value="Genomic_DNA"/>
</dbReference>
<proteinExistence type="inferred from homology"/>
<sequence length="175" mass="19582">MTTTQSPSTDQPTRYDKARIEADAQVPAIHIWRDFSGTPAQLFRAHTDPELFARWIGPRDVGAEIHEWDARDGGSWSYTARGGEGREAFETSFRGCFHTVREDRIVQTFTWEGMPDAVSLETMEFEDLGDGRTRLHAMSLCDSFEGRDQWLASGMEVGVDDGYEAIDGMLADGAL</sequence>
<dbReference type="InterPro" id="IPR013538">
    <property type="entry name" value="ASHA1/2-like_C"/>
</dbReference>
<gene>
    <name evidence="3" type="ORF">EXE58_04015</name>
</gene>
<protein>
    <submittedName>
        <fullName evidence="3">Polyketide cyclase</fullName>
    </submittedName>
</protein>
<name>A0A4P7IG70_9ACTN</name>
<dbReference type="AlphaFoldDB" id="A0A4P7IG70"/>
<comment type="similarity">
    <text evidence="1">Belongs to the AHA1 family.</text>
</comment>
<keyword evidence="4" id="KW-1185">Reference proteome</keyword>